<keyword evidence="2 3" id="KW-0378">Hydrolase</keyword>
<protein>
    <recommendedName>
        <fullName evidence="3">Carboxylic ester hydrolase</fullName>
        <ecNumber evidence="3">3.1.1.-</ecNumber>
    </recommendedName>
</protein>
<dbReference type="EMBL" id="JACAZH010000017">
    <property type="protein sequence ID" value="KAF7348367.1"/>
    <property type="molecule type" value="Genomic_DNA"/>
</dbReference>
<sequence length="553" mass="58442">MTMFFSFLHLPLFLSSLLPISAVPNFSQPSPTVTLGHTTVIGSINSTTNIDFFGGIPFASPPVGSLRFEPPVLQTSFPNNVTTFDATSFGQGCLQLVTPQSLFAFSEDCLTVNVFRPAGTAYGGGFHSGASLNFDPSTLIARSVSRGTPIVYSTRSRSIIGLDPGDSRKGNEVNATGGVNLGIKDLLAALSWIQANIAAFGGDPEKVTVFGESAGAIINSILFLNSQNSGLARGAILASGSPATSAAHTAPQGEALWESFVAGVPSCASIATSGSTLACMKEASATELLLSYNATGDSGWTPVIDGSDGVFPAIPSIVYAEGNFSSIPFISGDVLDEGTIFVPQIPGQNYSSAVIKAMITELYSPPLPGVTAQELSDQIDELLVLYPDDPALGSPYFTGDELFGLDSGWKRATSLAGDLLFQSSRRMWLQAAASRGSNVYSYLLTQPQFGGDPSLGVSHMSTRHYFYGDVLNDGVASDTVLSIAMMDYWLSFADSLDPNDGKGATRPTWNQWTTASQVILQLNGAENQTVMIDDDFRADGINEIISNPLVFYH</sequence>
<evidence type="ECO:0000256" key="2">
    <source>
        <dbReference type="ARBA" id="ARBA00022801"/>
    </source>
</evidence>
<evidence type="ECO:0000313" key="5">
    <source>
        <dbReference type="EMBL" id="KAF7348367.1"/>
    </source>
</evidence>
<evidence type="ECO:0000256" key="1">
    <source>
        <dbReference type="ARBA" id="ARBA00005964"/>
    </source>
</evidence>
<dbReference type="InterPro" id="IPR002018">
    <property type="entry name" value="CarbesteraseB"/>
</dbReference>
<name>A0A8H6XY12_9AGAR</name>
<dbReference type="OrthoDB" id="408631at2759"/>
<evidence type="ECO:0000256" key="3">
    <source>
        <dbReference type="RuleBase" id="RU361235"/>
    </source>
</evidence>
<dbReference type="PANTHER" id="PTHR11559">
    <property type="entry name" value="CARBOXYLESTERASE"/>
    <property type="match status" value="1"/>
</dbReference>
<feature type="signal peptide" evidence="3">
    <location>
        <begin position="1"/>
        <end position="22"/>
    </location>
</feature>
<dbReference type="Proteomes" id="UP000623467">
    <property type="component" value="Unassembled WGS sequence"/>
</dbReference>
<dbReference type="GO" id="GO:0016787">
    <property type="term" value="F:hydrolase activity"/>
    <property type="evidence" value="ECO:0007669"/>
    <property type="project" value="UniProtKB-KW"/>
</dbReference>
<gene>
    <name evidence="5" type="ORF">MSAN_01790700</name>
</gene>
<feature type="domain" description="Carboxylesterase type B" evidence="4">
    <location>
        <begin position="31"/>
        <end position="527"/>
    </location>
</feature>
<comment type="caution">
    <text evidence="5">The sequence shown here is derived from an EMBL/GenBank/DDBJ whole genome shotgun (WGS) entry which is preliminary data.</text>
</comment>
<feature type="chain" id="PRO_5034905333" description="Carboxylic ester hydrolase" evidence="3">
    <location>
        <begin position="23"/>
        <end position="553"/>
    </location>
</feature>
<dbReference type="AlphaFoldDB" id="A0A8H6XY12"/>
<dbReference type="InterPro" id="IPR019826">
    <property type="entry name" value="Carboxylesterase_B_AS"/>
</dbReference>
<comment type="similarity">
    <text evidence="1 3">Belongs to the type-B carboxylesterase/lipase family.</text>
</comment>
<keyword evidence="3" id="KW-0732">Signal</keyword>
<dbReference type="PROSITE" id="PS00122">
    <property type="entry name" value="CARBOXYLESTERASE_B_1"/>
    <property type="match status" value="1"/>
</dbReference>
<accession>A0A8H6XY12</accession>
<keyword evidence="6" id="KW-1185">Reference proteome</keyword>
<reference evidence="5" key="1">
    <citation type="submission" date="2020-05" db="EMBL/GenBank/DDBJ databases">
        <title>Mycena genomes resolve the evolution of fungal bioluminescence.</title>
        <authorList>
            <person name="Tsai I.J."/>
        </authorList>
    </citation>
    <scope>NUCLEOTIDE SEQUENCE</scope>
    <source>
        <strain evidence="5">160909Yilan</strain>
    </source>
</reference>
<dbReference type="Pfam" id="PF00135">
    <property type="entry name" value="COesterase"/>
    <property type="match status" value="1"/>
</dbReference>
<dbReference type="EC" id="3.1.1.-" evidence="3"/>
<dbReference type="SUPFAM" id="SSF53474">
    <property type="entry name" value="alpha/beta-Hydrolases"/>
    <property type="match status" value="1"/>
</dbReference>
<proteinExistence type="inferred from homology"/>
<evidence type="ECO:0000313" key="6">
    <source>
        <dbReference type="Proteomes" id="UP000623467"/>
    </source>
</evidence>
<evidence type="ECO:0000259" key="4">
    <source>
        <dbReference type="Pfam" id="PF00135"/>
    </source>
</evidence>
<dbReference type="InterPro" id="IPR019819">
    <property type="entry name" value="Carboxylesterase_B_CS"/>
</dbReference>
<dbReference type="Gene3D" id="3.40.50.1820">
    <property type="entry name" value="alpha/beta hydrolase"/>
    <property type="match status" value="1"/>
</dbReference>
<dbReference type="PROSITE" id="PS00941">
    <property type="entry name" value="CARBOXYLESTERASE_B_2"/>
    <property type="match status" value="1"/>
</dbReference>
<dbReference type="InterPro" id="IPR029058">
    <property type="entry name" value="AB_hydrolase_fold"/>
</dbReference>
<dbReference type="InterPro" id="IPR050309">
    <property type="entry name" value="Type-B_Carboxylest/Lipase"/>
</dbReference>
<organism evidence="5 6">
    <name type="scientific">Mycena sanguinolenta</name>
    <dbReference type="NCBI Taxonomy" id="230812"/>
    <lineage>
        <taxon>Eukaryota</taxon>
        <taxon>Fungi</taxon>
        <taxon>Dikarya</taxon>
        <taxon>Basidiomycota</taxon>
        <taxon>Agaricomycotina</taxon>
        <taxon>Agaricomycetes</taxon>
        <taxon>Agaricomycetidae</taxon>
        <taxon>Agaricales</taxon>
        <taxon>Marasmiineae</taxon>
        <taxon>Mycenaceae</taxon>
        <taxon>Mycena</taxon>
    </lineage>
</organism>